<accession>A0ABU0MVT6</accession>
<keyword evidence="2" id="KW-0472">Membrane</keyword>
<proteinExistence type="predicted"/>
<feature type="transmembrane region" description="Helical" evidence="2">
    <location>
        <begin position="52"/>
        <end position="71"/>
    </location>
</feature>
<name>A0ABU0MVT6_9PROT</name>
<evidence type="ECO:0000256" key="2">
    <source>
        <dbReference type="SAM" id="Phobius"/>
    </source>
</evidence>
<keyword evidence="4" id="KW-1185">Reference proteome</keyword>
<evidence type="ECO:0000313" key="3">
    <source>
        <dbReference type="EMBL" id="MDQ0537303.1"/>
    </source>
</evidence>
<organism evidence="3 4">
    <name type="scientific">Azospirillum picis</name>
    <dbReference type="NCBI Taxonomy" id="488438"/>
    <lineage>
        <taxon>Bacteria</taxon>
        <taxon>Pseudomonadati</taxon>
        <taxon>Pseudomonadota</taxon>
        <taxon>Alphaproteobacteria</taxon>
        <taxon>Rhodospirillales</taxon>
        <taxon>Azospirillaceae</taxon>
        <taxon>Azospirillum</taxon>
    </lineage>
</organism>
<feature type="transmembrane region" description="Helical" evidence="2">
    <location>
        <begin position="30"/>
        <end position="46"/>
    </location>
</feature>
<gene>
    <name evidence="3" type="ORF">QO018_006205</name>
</gene>
<sequence>MHTDLFGHAENSAAVYAALQKDAKRDASKLRWANLIAAGLFGAALFRGAHDGWMFLVGGLVVALYTLNVFIDSSNRNFAMHVIDWMEGRERERKADAEQSVMDRYLGDRP</sequence>
<dbReference type="RefSeq" id="WP_209991052.1">
    <property type="nucleotide sequence ID" value="NZ_JAGINO010000040.1"/>
</dbReference>
<protein>
    <submittedName>
        <fullName evidence="3">Uncharacterized protein</fullName>
    </submittedName>
</protein>
<reference evidence="3 4" key="1">
    <citation type="submission" date="2023-07" db="EMBL/GenBank/DDBJ databases">
        <title>Genomic Encyclopedia of Type Strains, Phase IV (KMG-IV): sequencing the most valuable type-strain genomes for metagenomic binning, comparative biology and taxonomic classification.</title>
        <authorList>
            <person name="Goeker M."/>
        </authorList>
    </citation>
    <scope>NUCLEOTIDE SEQUENCE [LARGE SCALE GENOMIC DNA]</scope>
    <source>
        <strain evidence="3 4">DSM 19922</strain>
    </source>
</reference>
<dbReference type="Proteomes" id="UP001244552">
    <property type="component" value="Unassembled WGS sequence"/>
</dbReference>
<keyword evidence="2" id="KW-0812">Transmembrane</keyword>
<dbReference type="EMBL" id="JAUSVU010000043">
    <property type="protein sequence ID" value="MDQ0537303.1"/>
    <property type="molecule type" value="Genomic_DNA"/>
</dbReference>
<keyword evidence="2" id="KW-1133">Transmembrane helix</keyword>
<evidence type="ECO:0000313" key="4">
    <source>
        <dbReference type="Proteomes" id="UP001244552"/>
    </source>
</evidence>
<evidence type="ECO:0000256" key="1">
    <source>
        <dbReference type="SAM" id="MobiDB-lite"/>
    </source>
</evidence>
<comment type="caution">
    <text evidence="3">The sequence shown here is derived from an EMBL/GenBank/DDBJ whole genome shotgun (WGS) entry which is preliminary data.</text>
</comment>
<feature type="region of interest" description="Disordered" evidence="1">
    <location>
        <begin position="90"/>
        <end position="110"/>
    </location>
</feature>